<evidence type="ECO:0000256" key="2">
    <source>
        <dbReference type="SAM" id="SignalP"/>
    </source>
</evidence>
<dbReference type="AlphaFoldDB" id="A0A3A8JAZ3"/>
<dbReference type="PROSITE" id="PS51257">
    <property type="entry name" value="PROKAR_LIPOPROTEIN"/>
    <property type="match status" value="1"/>
</dbReference>
<dbReference type="OrthoDB" id="5383467at2"/>
<evidence type="ECO:0000313" key="3">
    <source>
        <dbReference type="EMBL" id="RKG92625.1"/>
    </source>
</evidence>
<accession>A0A3A8JAZ3</accession>
<dbReference type="RefSeq" id="WP_120539549.1">
    <property type="nucleotide sequence ID" value="NZ_RAVZ01000022.1"/>
</dbReference>
<feature type="signal peptide" evidence="2">
    <location>
        <begin position="1"/>
        <end position="28"/>
    </location>
</feature>
<organism evidence="3 4">
    <name type="scientific">Corallococcus terminator</name>
    <dbReference type="NCBI Taxonomy" id="2316733"/>
    <lineage>
        <taxon>Bacteria</taxon>
        <taxon>Pseudomonadati</taxon>
        <taxon>Myxococcota</taxon>
        <taxon>Myxococcia</taxon>
        <taxon>Myxococcales</taxon>
        <taxon>Cystobacterineae</taxon>
        <taxon>Myxococcaceae</taxon>
        <taxon>Corallococcus</taxon>
    </lineage>
</organism>
<protein>
    <recommendedName>
        <fullName evidence="5">Chitin-binding type-2 domain-containing protein</fullName>
    </recommendedName>
</protein>
<name>A0A3A8JAZ3_9BACT</name>
<keyword evidence="2" id="KW-0732">Signal</keyword>
<evidence type="ECO:0000256" key="1">
    <source>
        <dbReference type="SAM" id="MobiDB-lite"/>
    </source>
</evidence>
<keyword evidence="4" id="KW-1185">Reference proteome</keyword>
<sequence length="103" mass="11392">MRRQTRMQWMGMVSGAGMLLLACGPEAAQPAPAEAATSDQEVRAMAPPTSCDPSVDLDWCLVRSNRVQCADGFQMYAYSTPDGWCIERDICKNHRGPIICPNW</sequence>
<feature type="chain" id="PRO_5017486001" description="Chitin-binding type-2 domain-containing protein" evidence="2">
    <location>
        <begin position="29"/>
        <end position="103"/>
    </location>
</feature>
<reference evidence="4" key="1">
    <citation type="submission" date="2018-09" db="EMBL/GenBank/DDBJ databases">
        <authorList>
            <person name="Livingstone P.G."/>
            <person name="Whitworth D.E."/>
        </authorList>
    </citation>
    <scope>NUCLEOTIDE SEQUENCE [LARGE SCALE GENOMIC DNA]</scope>
    <source>
        <strain evidence="4">CA054A</strain>
    </source>
</reference>
<feature type="region of interest" description="Disordered" evidence="1">
    <location>
        <begin position="30"/>
        <end position="49"/>
    </location>
</feature>
<proteinExistence type="predicted"/>
<gene>
    <name evidence="3" type="ORF">D7V88_05540</name>
</gene>
<dbReference type="EMBL" id="RAVZ01000022">
    <property type="protein sequence ID" value="RKG92625.1"/>
    <property type="molecule type" value="Genomic_DNA"/>
</dbReference>
<dbReference type="Proteomes" id="UP000268094">
    <property type="component" value="Unassembled WGS sequence"/>
</dbReference>
<evidence type="ECO:0000313" key="4">
    <source>
        <dbReference type="Proteomes" id="UP000268094"/>
    </source>
</evidence>
<evidence type="ECO:0008006" key="5">
    <source>
        <dbReference type="Google" id="ProtNLM"/>
    </source>
</evidence>
<comment type="caution">
    <text evidence="3">The sequence shown here is derived from an EMBL/GenBank/DDBJ whole genome shotgun (WGS) entry which is preliminary data.</text>
</comment>